<dbReference type="STRING" id="1590841.A0A2R6QQ30"/>
<reference evidence="7 8" key="1">
    <citation type="submission" date="2017-07" db="EMBL/GenBank/DDBJ databases">
        <title>An improved, manually edited Actinidia chinensis var. chinensis (kiwifruit) genome highlights the challenges associated with draft genomes and gene prediction in plants.</title>
        <authorList>
            <person name="Pilkington S."/>
            <person name="Crowhurst R."/>
            <person name="Hilario E."/>
            <person name="Nardozza S."/>
            <person name="Fraser L."/>
            <person name="Peng Y."/>
            <person name="Gunaseelan K."/>
            <person name="Simpson R."/>
            <person name="Tahir J."/>
            <person name="Deroles S."/>
            <person name="Templeton K."/>
            <person name="Luo Z."/>
            <person name="Davy M."/>
            <person name="Cheng C."/>
            <person name="Mcneilage M."/>
            <person name="Scaglione D."/>
            <person name="Liu Y."/>
            <person name="Zhang Q."/>
            <person name="Datson P."/>
            <person name="De Silva N."/>
            <person name="Gardiner S."/>
            <person name="Bassett H."/>
            <person name="Chagne D."/>
            <person name="Mccallum J."/>
            <person name="Dzierzon H."/>
            <person name="Deng C."/>
            <person name="Wang Y.-Y."/>
            <person name="Barron N."/>
            <person name="Manako K."/>
            <person name="Bowen J."/>
            <person name="Foster T."/>
            <person name="Erridge Z."/>
            <person name="Tiffin H."/>
            <person name="Waite C."/>
            <person name="Davies K."/>
            <person name="Grierson E."/>
            <person name="Laing W."/>
            <person name="Kirk R."/>
            <person name="Chen X."/>
            <person name="Wood M."/>
            <person name="Montefiori M."/>
            <person name="Brummell D."/>
            <person name="Schwinn K."/>
            <person name="Catanach A."/>
            <person name="Fullerton C."/>
            <person name="Li D."/>
            <person name="Meiyalaghan S."/>
            <person name="Nieuwenhuizen N."/>
            <person name="Read N."/>
            <person name="Prakash R."/>
            <person name="Hunter D."/>
            <person name="Zhang H."/>
            <person name="Mckenzie M."/>
            <person name="Knabel M."/>
            <person name="Harris A."/>
            <person name="Allan A."/>
            <person name="Chen A."/>
            <person name="Janssen B."/>
            <person name="Plunkett B."/>
            <person name="Dwamena C."/>
            <person name="Voogd C."/>
            <person name="Leif D."/>
            <person name="Lafferty D."/>
            <person name="Souleyre E."/>
            <person name="Varkonyi-Gasic E."/>
            <person name="Gambi F."/>
            <person name="Hanley J."/>
            <person name="Yao J.-L."/>
            <person name="Cheung J."/>
            <person name="David K."/>
            <person name="Warren B."/>
            <person name="Marsh K."/>
            <person name="Snowden K."/>
            <person name="Lin-Wang K."/>
            <person name="Brian L."/>
            <person name="Martinez-Sanchez M."/>
            <person name="Wang M."/>
            <person name="Ileperuma N."/>
            <person name="Macnee N."/>
            <person name="Campin R."/>
            <person name="Mcatee P."/>
            <person name="Drummond R."/>
            <person name="Espley R."/>
            <person name="Ireland H."/>
            <person name="Wu R."/>
            <person name="Atkinson R."/>
            <person name="Karunairetnam S."/>
            <person name="Bulley S."/>
            <person name="Chunkath S."/>
            <person name="Hanley Z."/>
            <person name="Storey R."/>
            <person name="Thrimawithana A."/>
            <person name="Thomson S."/>
            <person name="David C."/>
            <person name="Testolin R."/>
        </authorList>
    </citation>
    <scope>NUCLEOTIDE SEQUENCE [LARGE SCALE GENOMIC DNA]</scope>
    <source>
        <strain evidence="8">cv. Red5</strain>
        <tissue evidence="7">Young leaf</tissue>
    </source>
</reference>
<dbReference type="PANTHER" id="PTHR15107">
    <property type="entry name" value="RETINOBLASTOMA BINDING PROTEIN 8"/>
    <property type="match status" value="1"/>
</dbReference>
<comment type="subcellular location">
    <subcellularLocation>
        <location evidence="1">Nucleus</location>
    </subcellularLocation>
</comment>
<feature type="coiled-coil region" evidence="4">
    <location>
        <begin position="75"/>
        <end position="109"/>
    </location>
</feature>
<dbReference type="OrthoDB" id="5801062at2759"/>
<dbReference type="InParanoid" id="A0A2R6QQ30"/>
<keyword evidence="3" id="KW-0539">Nucleus</keyword>
<feature type="coiled-coil region" evidence="4">
    <location>
        <begin position="215"/>
        <end position="389"/>
    </location>
</feature>
<keyword evidence="2" id="KW-0227">DNA damage</keyword>
<dbReference type="OMA" id="QIELLFC"/>
<dbReference type="GO" id="GO:0003684">
    <property type="term" value="F:damaged DNA binding"/>
    <property type="evidence" value="ECO:0007669"/>
    <property type="project" value="TreeGrafter"/>
</dbReference>
<evidence type="ECO:0000256" key="1">
    <source>
        <dbReference type="ARBA" id="ARBA00004123"/>
    </source>
</evidence>
<comment type="caution">
    <text evidence="7">The sequence shown here is derived from an EMBL/GenBank/DDBJ whole genome shotgun (WGS) entry which is preliminary data.</text>
</comment>
<reference evidence="8" key="2">
    <citation type="journal article" date="2018" name="BMC Genomics">
        <title>A manually annotated Actinidia chinensis var. chinensis (kiwifruit) genome highlights the challenges associated with draft genomes and gene prediction in plants.</title>
        <authorList>
            <person name="Pilkington S.M."/>
            <person name="Crowhurst R."/>
            <person name="Hilario E."/>
            <person name="Nardozza S."/>
            <person name="Fraser L."/>
            <person name="Peng Y."/>
            <person name="Gunaseelan K."/>
            <person name="Simpson R."/>
            <person name="Tahir J."/>
            <person name="Deroles S.C."/>
            <person name="Templeton K."/>
            <person name="Luo Z."/>
            <person name="Davy M."/>
            <person name="Cheng C."/>
            <person name="McNeilage M."/>
            <person name="Scaglione D."/>
            <person name="Liu Y."/>
            <person name="Zhang Q."/>
            <person name="Datson P."/>
            <person name="De Silva N."/>
            <person name="Gardiner S.E."/>
            <person name="Bassett H."/>
            <person name="Chagne D."/>
            <person name="McCallum J."/>
            <person name="Dzierzon H."/>
            <person name="Deng C."/>
            <person name="Wang Y.Y."/>
            <person name="Barron L."/>
            <person name="Manako K."/>
            <person name="Bowen J."/>
            <person name="Foster T.M."/>
            <person name="Erridge Z.A."/>
            <person name="Tiffin H."/>
            <person name="Waite C.N."/>
            <person name="Davies K.M."/>
            <person name="Grierson E.P."/>
            <person name="Laing W.A."/>
            <person name="Kirk R."/>
            <person name="Chen X."/>
            <person name="Wood M."/>
            <person name="Montefiori M."/>
            <person name="Brummell D.A."/>
            <person name="Schwinn K.E."/>
            <person name="Catanach A."/>
            <person name="Fullerton C."/>
            <person name="Li D."/>
            <person name="Meiyalaghan S."/>
            <person name="Nieuwenhuizen N."/>
            <person name="Read N."/>
            <person name="Prakash R."/>
            <person name="Hunter D."/>
            <person name="Zhang H."/>
            <person name="McKenzie M."/>
            <person name="Knabel M."/>
            <person name="Harris A."/>
            <person name="Allan A.C."/>
            <person name="Gleave A."/>
            <person name="Chen A."/>
            <person name="Janssen B.J."/>
            <person name="Plunkett B."/>
            <person name="Ampomah-Dwamena C."/>
            <person name="Voogd C."/>
            <person name="Leif D."/>
            <person name="Lafferty D."/>
            <person name="Souleyre E.J.F."/>
            <person name="Varkonyi-Gasic E."/>
            <person name="Gambi F."/>
            <person name="Hanley J."/>
            <person name="Yao J.L."/>
            <person name="Cheung J."/>
            <person name="David K.M."/>
            <person name="Warren B."/>
            <person name="Marsh K."/>
            <person name="Snowden K.C."/>
            <person name="Lin-Wang K."/>
            <person name="Brian L."/>
            <person name="Martinez-Sanchez M."/>
            <person name="Wang M."/>
            <person name="Ileperuma N."/>
            <person name="Macnee N."/>
            <person name="Campin R."/>
            <person name="McAtee P."/>
            <person name="Drummond R.S.M."/>
            <person name="Espley R.V."/>
            <person name="Ireland H.S."/>
            <person name="Wu R."/>
            <person name="Atkinson R.G."/>
            <person name="Karunairetnam S."/>
            <person name="Bulley S."/>
            <person name="Chunkath S."/>
            <person name="Hanley Z."/>
            <person name="Storey R."/>
            <person name="Thrimawithana A.H."/>
            <person name="Thomson S."/>
            <person name="David C."/>
            <person name="Testolin R."/>
            <person name="Huang H."/>
            <person name="Hellens R.P."/>
            <person name="Schaffer R.J."/>
        </authorList>
    </citation>
    <scope>NUCLEOTIDE SEQUENCE [LARGE SCALE GENOMIC DNA]</scope>
    <source>
        <strain evidence="8">cv. Red5</strain>
    </source>
</reference>
<evidence type="ECO:0000259" key="6">
    <source>
        <dbReference type="Pfam" id="PF08573"/>
    </source>
</evidence>
<keyword evidence="4" id="KW-0175">Coiled coil</keyword>
<sequence length="700" mass="80571">MERNLQKLPQLGYPIDDGDAKYVSGLSTILVATIQEAKDRISQIEYIFCSQLFPNFQSKSKSLKKIYSEARTAAEDAWKEKEKDLLLEIEKLQNEKKLILDENQSLNLEKTMFVNCEDPFPNKIYELQEVLKQKTREATEGRETQLNLLKALETKASVMVKNEQILKELEEKNNLLLKKQRSLELEAERIRGELLKKSKEVDEGMELQNKLLQLVQSETTSIVHKEKQLKEQEEKTNELLTKLESLERNFDMIQEQLSSKTDEVDKAKELREKLLKEIELHRVKNANNEHLLNNYETEKTFLTDKVLSLEESVDGLQKELRKKLEEVEEGRKLQEQLIQQIDSNNSEMLKIGQQSEELAKEKKMHLAKIKGLEEKVDKLHVDLRERSNETSEGMELHGKLLRQIEAKDSELLSEKKKRKDVIAAYKSLKSQYNFLREKFGLTTESTLPQNKIEDESDSLRHNQHLLTSPDNRIIAPNVLMVACEITKEKENLEEDKRVGLIQRSKSESPSISNSAFAPNCPHDVKSAPLAGTKRPISSWRGTRSHEHRGGPDPHDDFLDTPLENIRANAKKPTKEEVHDLPGPVPMDMNFDSSDDETQDMNGDPGPQKPRMLVPRSATSGFKYVEPVRKKAERENLKGIECKQCKKFYDAVLPDGGCKDADGNKQQARCEHHDGVSRHRYRYAPPLTPEGFWNIGFESEM</sequence>
<evidence type="ECO:0000256" key="4">
    <source>
        <dbReference type="SAM" id="Coils"/>
    </source>
</evidence>
<keyword evidence="8" id="KW-1185">Reference proteome</keyword>
<dbReference type="EMBL" id="NKQK01000014">
    <property type="protein sequence ID" value="PSS11994.1"/>
    <property type="molecule type" value="Genomic_DNA"/>
</dbReference>
<feature type="coiled-coil region" evidence="4">
    <location>
        <begin position="159"/>
        <end position="186"/>
    </location>
</feature>
<protein>
    <submittedName>
        <fullName evidence="7">Protein gamma response like</fullName>
    </submittedName>
</protein>
<feature type="domain" description="DNA endonuclease activator Ctp1 C-terminal" evidence="6">
    <location>
        <begin position="661"/>
        <end position="696"/>
    </location>
</feature>
<dbReference type="PANTHER" id="PTHR15107:SF0">
    <property type="entry name" value="DNA ENDONUCLEASE ACTIVATOR CTP1 C-TERMINAL DOMAIN-CONTAINING PROTEIN"/>
    <property type="match status" value="1"/>
</dbReference>
<evidence type="ECO:0000256" key="5">
    <source>
        <dbReference type="SAM" id="MobiDB-lite"/>
    </source>
</evidence>
<feature type="region of interest" description="Disordered" evidence="5">
    <location>
        <begin position="591"/>
        <end position="617"/>
    </location>
</feature>
<dbReference type="FunCoup" id="A0A2R6QQ30">
    <property type="interactions" value="42"/>
</dbReference>
<dbReference type="InterPro" id="IPR033316">
    <property type="entry name" value="RBBP8-like"/>
</dbReference>
<evidence type="ECO:0000313" key="8">
    <source>
        <dbReference type="Proteomes" id="UP000241394"/>
    </source>
</evidence>
<dbReference type="GO" id="GO:0010792">
    <property type="term" value="P:DNA double-strand break processing involved in repair via single-strand annealing"/>
    <property type="evidence" value="ECO:0007669"/>
    <property type="project" value="TreeGrafter"/>
</dbReference>
<evidence type="ECO:0000313" key="7">
    <source>
        <dbReference type="EMBL" id="PSS11994.1"/>
    </source>
</evidence>
<name>A0A2R6QQ30_ACTCC</name>
<organism evidence="7 8">
    <name type="scientific">Actinidia chinensis var. chinensis</name>
    <name type="common">Chinese soft-hair kiwi</name>
    <dbReference type="NCBI Taxonomy" id="1590841"/>
    <lineage>
        <taxon>Eukaryota</taxon>
        <taxon>Viridiplantae</taxon>
        <taxon>Streptophyta</taxon>
        <taxon>Embryophyta</taxon>
        <taxon>Tracheophyta</taxon>
        <taxon>Spermatophyta</taxon>
        <taxon>Magnoliopsida</taxon>
        <taxon>eudicotyledons</taxon>
        <taxon>Gunneridae</taxon>
        <taxon>Pentapetalae</taxon>
        <taxon>asterids</taxon>
        <taxon>Ericales</taxon>
        <taxon>Actinidiaceae</taxon>
        <taxon>Actinidia</taxon>
    </lineage>
</organism>
<feature type="compositionally biased region" description="Basic and acidic residues" evidence="5">
    <location>
        <begin position="543"/>
        <end position="557"/>
    </location>
</feature>
<feature type="compositionally biased region" description="Polar residues" evidence="5">
    <location>
        <begin position="507"/>
        <end position="516"/>
    </location>
</feature>
<dbReference type="GO" id="GO:0005634">
    <property type="term" value="C:nucleus"/>
    <property type="evidence" value="ECO:0007669"/>
    <property type="project" value="UniProtKB-SubCell"/>
</dbReference>
<dbReference type="InterPro" id="IPR013882">
    <property type="entry name" value="Ctp1_C"/>
</dbReference>
<dbReference type="Gramene" id="PSS11994">
    <property type="protein sequence ID" value="PSS11994"/>
    <property type="gene ID" value="CEY00_Acc16205"/>
</dbReference>
<proteinExistence type="predicted"/>
<evidence type="ECO:0000256" key="3">
    <source>
        <dbReference type="ARBA" id="ARBA00023242"/>
    </source>
</evidence>
<dbReference type="Proteomes" id="UP000241394">
    <property type="component" value="Chromosome LG14"/>
</dbReference>
<gene>
    <name evidence="7" type="ORF">CEY00_Acc16205</name>
</gene>
<feature type="region of interest" description="Disordered" evidence="5">
    <location>
        <begin position="503"/>
        <end position="558"/>
    </location>
</feature>
<evidence type="ECO:0000256" key="2">
    <source>
        <dbReference type="ARBA" id="ARBA00022763"/>
    </source>
</evidence>
<dbReference type="Pfam" id="PF08573">
    <property type="entry name" value="SAE2"/>
    <property type="match status" value="1"/>
</dbReference>
<dbReference type="AlphaFoldDB" id="A0A2R6QQ30"/>
<accession>A0A2R6QQ30</accession>